<keyword evidence="4" id="KW-0804">Transcription</keyword>
<dbReference type="SUPFAM" id="SSF53850">
    <property type="entry name" value="Periplasmic binding protein-like II"/>
    <property type="match status" value="1"/>
</dbReference>
<dbReference type="GO" id="GO:0032993">
    <property type="term" value="C:protein-DNA complex"/>
    <property type="evidence" value="ECO:0007669"/>
    <property type="project" value="TreeGrafter"/>
</dbReference>
<comment type="similarity">
    <text evidence="1">Belongs to the LysR transcriptional regulatory family.</text>
</comment>
<dbReference type="InterPro" id="IPR036390">
    <property type="entry name" value="WH_DNA-bd_sf"/>
</dbReference>
<keyword evidence="7" id="KW-1185">Reference proteome</keyword>
<dbReference type="Gene3D" id="3.40.190.10">
    <property type="entry name" value="Periplasmic binding protein-like II"/>
    <property type="match status" value="2"/>
</dbReference>
<dbReference type="PANTHER" id="PTHR30346">
    <property type="entry name" value="TRANSCRIPTIONAL DUAL REGULATOR HCAR-RELATED"/>
    <property type="match status" value="1"/>
</dbReference>
<keyword evidence="2" id="KW-0805">Transcription regulation</keyword>
<name>A0A4R4WXP9_9ACTN</name>
<dbReference type="PANTHER" id="PTHR30346:SF29">
    <property type="entry name" value="LYSR SUBSTRATE-BINDING"/>
    <property type="match status" value="1"/>
</dbReference>
<evidence type="ECO:0000256" key="2">
    <source>
        <dbReference type="ARBA" id="ARBA00023015"/>
    </source>
</evidence>
<sequence length="264" mass="28527">MIDHRLRALRVLHAEGTVTAAAAMLHLTPSAVSQQLRLLADELQVPLLQPGITGVATAIAAVMAPGMARLRTRHPHITFDLGEDLAEDRFTLLLADQVDIVVAILTQDTPPPGDPRFDQRLLLEEPQDLLVPEHHALVRRPSAELSDAAREMWIQAGDPRDQHRLLLQAASAAGFTPHVRHSAVDWFAIASLVAHGHGVCLMPRLAPLPAGLPVRRVPLTGDGLPTRKLIACFRRGSAEQGVIARGLAALREAADEWLAGQRAG</sequence>
<reference evidence="6 7" key="1">
    <citation type="submission" date="2019-03" db="EMBL/GenBank/DDBJ databases">
        <title>Draft genome sequences of novel Actinobacteria.</title>
        <authorList>
            <person name="Sahin N."/>
            <person name="Ay H."/>
            <person name="Saygin H."/>
        </authorList>
    </citation>
    <scope>NUCLEOTIDE SEQUENCE [LARGE SCALE GENOMIC DNA]</scope>
    <source>
        <strain evidence="6 7">KC712</strain>
    </source>
</reference>
<dbReference type="OrthoDB" id="3636008at2"/>
<evidence type="ECO:0000256" key="3">
    <source>
        <dbReference type="ARBA" id="ARBA00023125"/>
    </source>
</evidence>
<proteinExistence type="inferred from homology"/>
<gene>
    <name evidence="6" type="ORF">E1294_11605</name>
</gene>
<organism evidence="6 7">
    <name type="scientific">Nonomuraea diastatica</name>
    <dbReference type="NCBI Taxonomy" id="1848329"/>
    <lineage>
        <taxon>Bacteria</taxon>
        <taxon>Bacillati</taxon>
        <taxon>Actinomycetota</taxon>
        <taxon>Actinomycetes</taxon>
        <taxon>Streptosporangiales</taxon>
        <taxon>Streptosporangiaceae</taxon>
        <taxon>Nonomuraea</taxon>
    </lineage>
</organism>
<dbReference type="PROSITE" id="PS50931">
    <property type="entry name" value="HTH_LYSR"/>
    <property type="match status" value="1"/>
</dbReference>
<dbReference type="Pfam" id="PF00126">
    <property type="entry name" value="HTH_1"/>
    <property type="match status" value="1"/>
</dbReference>
<evidence type="ECO:0000313" key="7">
    <source>
        <dbReference type="Proteomes" id="UP000294543"/>
    </source>
</evidence>
<dbReference type="SUPFAM" id="SSF46785">
    <property type="entry name" value="Winged helix' DNA-binding domain"/>
    <property type="match status" value="1"/>
</dbReference>
<accession>A0A4R4WXP9</accession>
<evidence type="ECO:0000313" key="6">
    <source>
        <dbReference type="EMBL" id="TDD22462.1"/>
    </source>
</evidence>
<dbReference type="Pfam" id="PF03466">
    <property type="entry name" value="LysR_substrate"/>
    <property type="match status" value="1"/>
</dbReference>
<evidence type="ECO:0000256" key="1">
    <source>
        <dbReference type="ARBA" id="ARBA00009437"/>
    </source>
</evidence>
<dbReference type="GO" id="GO:0003700">
    <property type="term" value="F:DNA-binding transcription factor activity"/>
    <property type="evidence" value="ECO:0007669"/>
    <property type="project" value="InterPro"/>
</dbReference>
<feature type="domain" description="HTH lysR-type" evidence="5">
    <location>
        <begin position="1"/>
        <end position="57"/>
    </location>
</feature>
<dbReference type="AlphaFoldDB" id="A0A4R4WXP9"/>
<keyword evidence="3" id="KW-0238">DNA-binding</keyword>
<dbReference type="InterPro" id="IPR005119">
    <property type="entry name" value="LysR_subst-bd"/>
</dbReference>
<protein>
    <submittedName>
        <fullName evidence="6">LysR family transcriptional regulator</fullName>
    </submittedName>
</protein>
<dbReference type="InterPro" id="IPR000847">
    <property type="entry name" value="LysR_HTH_N"/>
</dbReference>
<dbReference type="RefSeq" id="WP_132507676.1">
    <property type="nucleotide sequence ID" value="NZ_SMKP01000025.1"/>
</dbReference>
<evidence type="ECO:0000256" key="4">
    <source>
        <dbReference type="ARBA" id="ARBA00023163"/>
    </source>
</evidence>
<dbReference type="EMBL" id="SMKP01000025">
    <property type="protein sequence ID" value="TDD22462.1"/>
    <property type="molecule type" value="Genomic_DNA"/>
</dbReference>
<dbReference type="Proteomes" id="UP000294543">
    <property type="component" value="Unassembled WGS sequence"/>
</dbReference>
<dbReference type="GO" id="GO:0003677">
    <property type="term" value="F:DNA binding"/>
    <property type="evidence" value="ECO:0007669"/>
    <property type="project" value="UniProtKB-KW"/>
</dbReference>
<comment type="caution">
    <text evidence="6">The sequence shown here is derived from an EMBL/GenBank/DDBJ whole genome shotgun (WGS) entry which is preliminary data.</text>
</comment>
<evidence type="ECO:0000259" key="5">
    <source>
        <dbReference type="PROSITE" id="PS50931"/>
    </source>
</evidence>